<evidence type="ECO:0008006" key="3">
    <source>
        <dbReference type="Google" id="ProtNLM"/>
    </source>
</evidence>
<dbReference type="PATRIC" id="fig|316.97.peg.3513"/>
<sequence>MELYRAIPASQVGRAEKDLRRHSTMRIPSNVPYVVDNLWESLRPRNMPSRRHAIYASPTPELALLNASAPLADGDEYVACRVVVEPQKIRIAQLQVTDARYHSDIRLISKWISQHGQELAELSLDQKQKLAPLFMPGLHRRELTELWKAHPLVAALCTYATQHSSFWSSASDSPRSSDGELFFELVDDADTYRLEVI</sequence>
<proteinExistence type="predicted"/>
<accession>A0A023WWS5</accession>
<name>A0A023WWS5_STUST</name>
<dbReference type="KEGG" id="pstu:UIB01_17580"/>
<evidence type="ECO:0000313" key="2">
    <source>
        <dbReference type="Proteomes" id="UP000025238"/>
    </source>
</evidence>
<organism evidence="1 2">
    <name type="scientific">Stutzerimonas stutzeri</name>
    <name type="common">Pseudomonas stutzeri</name>
    <dbReference type="NCBI Taxonomy" id="316"/>
    <lineage>
        <taxon>Bacteria</taxon>
        <taxon>Pseudomonadati</taxon>
        <taxon>Pseudomonadota</taxon>
        <taxon>Gammaproteobacteria</taxon>
        <taxon>Pseudomonadales</taxon>
        <taxon>Pseudomonadaceae</taxon>
        <taxon>Stutzerimonas</taxon>
    </lineage>
</organism>
<gene>
    <name evidence="1" type="ORF">UIB01_17580</name>
</gene>
<dbReference type="Proteomes" id="UP000025238">
    <property type="component" value="Chromosome"/>
</dbReference>
<protein>
    <recommendedName>
        <fullName evidence="3">RES domain-containing protein</fullName>
    </recommendedName>
</protein>
<evidence type="ECO:0000313" key="1">
    <source>
        <dbReference type="EMBL" id="AHY44180.1"/>
    </source>
</evidence>
<reference evidence="1 2" key="1">
    <citation type="submission" date="2014-03" db="EMBL/GenBank/DDBJ databases">
        <title>Complete genome sequence of Pseudomonas stutzeri 19SMN4.</title>
        <authorList>
            <person name="Brunet-Galmes I."/>
            <person name="Nogales B."/>
            <person name="Busquets A."/>
            <person name="Pena A."/>
            <person name="Gomila M."/>
            <person name="Garcia-Valdes E."/>
            <person name="Lalucat J."/>
            <person name="Bennasar A."/>
            <person name="Bosch R."/>
        </authorList>
    </citation>
    <scope>NUCLEOTIDE SEQUENCE [LARGE SCALE GENOMIC DNA]</scope>
    <source>
        <strain evidence="1 2">19SMN4</strain>
    </source>
</reference>
<dbReference type="EMBL" id="CP007509">
    <property type="protein sequence ID" value="AHY44180.1"/>
    <property type="molecule type" value="Genomic_DNA"/>
</dbReference>
<dbReference type="AlphaFoldDB" id="A0A023WWS5"/>